<dbReference type="InterPro" id="IPR052421">
    <property type="entry name" value="PCW_Enzyme_Inhibitor"/>
</dbReference>
<keyword evidence="1 4" id="KW-0732">Signal</keyword>
<evidence type="ECO:0000256" key="4">
    <source>
        <dbReference type="SAM" id="SignalP"/>
    </source>
</evidence>
<dbReference type="Gene3D" id="1.20.140.40">
    <property type="entry name" value="Invertase/pectin methylesterase inhibitor family protein"/>
    <property type="match status" value="1"/>
</dbReference>
<reference evidence="6 7" key="1">
    <citation type="journal article" date="2021" name="BMC Genomics">
        <title>Datura genome reveals duplications of psychoactive alkaloid biosynthetic genes and high mutation rate following tissue culture.</title>
        <authorList>
            <person name="Rajewski A."/>
            <person name="Carter-House D."/>
            <person name="Stajich J."/>
            <person name="Litt A."/>
        </authorList>
    </citation>
    <scope>NUCLEOTIDE SEQUENCE [LARGE SCALE GENOMIC DNA]</scope>
    <source>
        <strain evidence="6">AR-01</strain>
    </source>
</reference>
<dbReference type="PANTHER" id="PTHR36710:SF10">
    <property type="entry name" value="PECTINESTERASE INHIBITOR DOMAIN-CONTAINING PROTEIN"/>
    <property type="match status" value="1"/>
</dbReference>
<keyword evidence="7" id="KW-1185">Reference proteome</keyword>
<dbReference type="EMBL" id="JACEIK010000130">
    <property type="protein sequence ID" value="MCD7450400.1"/>
    <property type="molecule type" value="Genomic_DNA"/>
</dbReference>
<dbReference type="Pfam" id="PF04043">
    <property type="entry name" value="PMEI"/>
    <property type="match status" value="1"/>
</dbReference>
<dbReference type="SMART" id="SM00856">
    <property type="entry name" value="PMEI"/>
    <property type="match status" value="1"/>
</dbReference>
<dbReference type="NCBIfam" id="TIGR01614">
    <property type="entry name" value="PME_inhib"/>
    <property type="match status" value="1"/>
</dbReference>
<name>A0ABS8RU93_DATST</name>
<evidence type="ECO:0000313" key="6">
    <source>
        <dbReference type="EMBL" id="MCD7450400.1"/>
    </source>
</evidence>
<dbReference type="InterPro" id="IPR006501">
    <property type="entry name" value="Pectinesterase_inhib_dom"/>
</dbReference>
<sequence>MTTSSSSSFFGSTLLILWLIVATLMAPSTSNYLSQVCIKSKNPRFCLQVFGLNPHRMPYELTQEAINLALTNASETSKKILTFIDQTKNDELKVIYYLCLNYYQSSVDVLRYAEEHYLKERQYSNVNAVGKLVEKDASYCENKYQIIIGPTYNNASALTKENENLGNFGSIIVSAVDVLVNSPSLKK</sequence>
<evidence type="ECO:0000259" key="5">
    <source>
        <dbReference type="SMART" id="SM00856"/>
    </source>
</evidence>
<protein>
    <recommendedName>
        <fullName evidence="5">Pectinesterase inhibitor domain-containing protein</fullName>
    </recommendedName>
</protein>
<evidence type="ECO:0000256" key="1">
    <source>
        <dbReference type="ARBA" id="ARBA00022729"/>
    </source>
</evidence>
<feature type="domain" description="Pectinesterase inhibitor" evidence="5">
    <location>
        <begin position="28"/>
        <end position="175"/>
    </location>
</feature>
<dbReference type="SUPFAM" id="SSF101148">
    <property type="entry name" value="Plant invertase/pectin methylesterase inhibitor"/>
    <property type="match status" value="1"/>
</dbReference>
<dbReference type="InterPro" id="IPR034086">
    <property type="entry name" value="PMEI_plant"/>
</dbReference>
<feature type="chain" id="PRO_5046623383" description="Pectinesterase inhibitor domain-containing protein" evidence="4">
    <location>
        <begin position="31"/>
        <end position="187"/>
    </location>
</feature>
<dbReference type="InterPro" id="IPR035513">
    <property type="entry name" value="Invertase/methylesterase_inhib"/>
</dbReference>
<evidence type="ECO:0000256" key="3">
    <source>
        <dbReference type="ARBA" id="ARBA00038471"/>
    </source>
</evidence>
<accession>A0ABS8RU93</accession>
<comment type="caution">
    <text evidence="6">The sequence shown here is derived from an EMBL/GenBank/DDBJ whole genome shotgun (WGS) entry which is preliminary data.</text>
</comment>
<feature type="signal peptide" evidence="4">
    <location>
        <begin position="1"/>
        <end position="30"/>
    </location>
</feature>
<keyword evidence="2" id="KW-1015">Disulfide bond</keyword>
<dbReference type="Proteomes" id="UP000823775">
    <property type="component" value="Unassembled WGS sequence"/>
</dbReference>
<gene>
    <name evidence="6" type="ORF">HAX54_006033</name>
</gene>
<evidence type="ECO:0000313" key="7">
    <source>
        <dbReference type="Proteomes" id="UP000823775"/>
    </source>
</evidence>
<evidence type="ECO:0000256" key="2">
    <source>
        <dbReference type="ARBA" id="ARBA00023157"/>
    </source>
</evidence>
<organism evidence="6 7">
    <name type="scientific">Datura stramonium</name>
    <name type="common">Jimsonweed</name>
    <name type="synonym">Common thornapple</name>
    <dbReference type="NCBI Taxonomy" id="4076"/>
    <lineage>
        <taxon>Eukaryota</taxon>
        <taxon>Viridiplantae</taxon>
        <taxon>Streptophyta</taxon>
        <taxon>Embryophyta</taxon>
        <taxon>Tracheophyta</taxon>
        <taxon>Spermatophyta</taxon>
        <taxon>Magnoliopsida</taxon>
        <taxon>eudicotyledons</taxon>
        <taxon>Gunneridae</taxon>
        <taxon>Pentapetalae</taxon>
        <taxon>asterids</taxon>
        <taxon>lamiids</taxon>
        <taxon>Solanales</taxon>
        <taxon>Solanaceae</taxon>
        <taxon>Solanoideae</taxon>
        <taxon>Datureae</taxon>
        <taxon>Datura</taxon>
    </lineage>
</organism>
<dbReference type="PANTHER" id="PTHR36710">
    <property type="entry name" value="PECTINESTERASE INHIBITOR-LIKE"/>
    <property type="match status" value="1"/>
</dbReference>
<dbReference type="CDD" id="cd15797">
    <property type="entry name" value="PMEI"/>
    <property type="match status" value="1"/>
</dbReference>
<comment type="similarity">
    <text evidence="3">Belongs to the PMEI family.</text>
</comment>
<proteinExistence type="inferred from homology"/>